<gene>
    <name evidence="4" type="ORF">GCM10010339_05730</name>
</gene>
<dbReference type="InterPro" id="IPR020904">
    <property type="entry name" value="Sc_DH/Rdtase_CS"/>
</dbReference>
<dbReference type="CDD" id="cd05374">
    <property type="entry name" value="17beta-HSD-like_SDR_c"/>
    <property type="match status" value="1"/>
</dbReference>
<dbReference type="PANTHER" id="PTHR43976:SF16">
    <property type="entry name" value="SHORT-CHAIN DEHYDROGENASE_REDUCTASE FAMILY PROTEIN"/>
    <property type="match status" value="1"/>
</dbReference>
<dbReference type="GO" id="GO:0016491">
    <property type="term" value="F:oxidoreductase activity"/>
    <property type="evidence" value="ECO:0007669"/>
    <property type="project" value="UniProtKB-KW"/>
</dbReference>
<dbReference type="AlphaFoldDB" id="A0A918YD23"/>
<dbReference type="Pfam" id="PF00106">
    <property type="entry name" value="adh_short"/>
    <property type="match status" value="1"/>
</dbReference>
<sequence>MNKVWLVTGAGSGFGRAITEAAVAAGDVVIGAVRRPQTLDDLVAAHPGRVEALRLDVTDLAAIEPTVRDVIARHGRIDVLVNNAGRTHVGAVEETTDAELRDLFDVHFFGPTALVRAVLPYLRERRSGAIVQMSSMGGQLSFAGFGAYSATKFALEGLSEALADEVREYGVKVLIVEPGAFRTSLFEADRAGASSDTGVYAKVGETRGAVSGGHGSQPGDPAKAAALVLAALEAERTPLRLPLGDDGVSAVLAHTDQVREDVAAWEKRTRATGFDD</sequence>
<dbReference type="PRINTS" id="PR00081">
    <property type="entry name" value="GDHRDH"/>
</dbReference>
<dbReference type="NCBIfam" id="NF004824">
    <property type="entry name" value="PRK06180.1"/>
    <property type="match status" value="1"/>
</dbReference>
<dbReference type="Gene3D" id="3.40.50.720">
    <property type="entry name" value="NAD(P)-binding Rossmann-like Domain"/>
    <property type="match status" value="1"/>
</dbReference>
<dbReference type="PROSITE" id="PS00061">
    <property type="entry name" value="ADH_SHORT"/>
    <property type="match status" value="1"/>
</dbReference>
<evidence type="ECO:0000256" key="3">
    <source>
        <dbReference type="RuleBase" id="RU000363"/>
    </source>
</evidence>
<dbReference type="InterPro" id="IPR036291">
    <property type="entry name" value="NAD(P)-bd_dom_sf"/>
</dbReference>
<reference evidence="4" key="2">
    <citation type="submission" date="2020-09" db="EMBL/GenBank/DDBJ databases">
        <authorList>
            <person name="Sun Q."/>
            <person name="Ohkuma M."/>
        </authorList>
    </citation>
    <scope>NUCLEOTIDE SEQUENCE</scope>
    <source>
        <strain evidence="4">JCM 4714</strain>
    </source>
</reference>
<dbReference type="SUPFAM" id="SSF51735">
    <property type="entry name" value="NAD(P)-binding Rossmann-fold domains"/>
    <property type="match status" value="1"/>
</dbReference>
<comment type="similarity">
    <text evidence="1 3">Belongs to the short-chain dehydrogenases/reductases (SDR) family.</text>
</comment>
<dbReference type="InterPro" id="IPR051911">
    <property type="entry name" value="SDR_oxidoreductase"/>
</dbReference>
<dbReference type="PANTHER" id="PTHR43976">
    <property type="entry name" value="SHORT CHAIN DEHYDROGENASE"/>
    <property type="match status" value="1"/>
</dbReference>
<dbReference type="EMBL" id="BMVG01000001">
    <property type="protein sequence ID" value="GHD98461.1"/>
    <property type="molecule type" value="Genomic_DNA"/>
</dbReference>
<evidence type="ECO:0000256" key="1">
    <source>
        <dbReference type="ARBA" id="ARBA00006484"/>
    </source>
</evidence>
<dbReference type="RefSeq" id="WP_189948166.1">
    <property type="nucleotide sequence ID" value="NZ_BMVG01000001.1"/>
</dbReference>
<organism evidence="4 5">
    <name type="scientific">Streptomyces alanosinicus</name>
    <dbReference type="NCBI Taxonomy" id="68171"/>
    <lineage>
        <taxon>Bacteria</taxon>
        <taxon>Bacillati</taxon>
        <taxon>Actinomycetota</taxon>
        <taxon>Actinomycetes</taxon>
        <taxon>Kitasatosporales</taxon>
        <taxon>Streptomycetaceae</taxon>
        <taxon>Streptomyces</taxon>
    </lineage>
</organism>
<keyword evidence="2" id="KW-0560">Oxidoreductase</keyword>
<evidence type="ECO:0000256" key="2">
    <source>
        <dbReference type="ARBA" id="ARBA00023002"/>
    </source>
</evidence>
<reference evidence="4" key="1">
    <citation type="journal article" date="2014" name="Int. J. Syst. Evol. Microbiol.">
        <title>Complete genome sequence of Corynebacterium casei LMG S-19264T (=DSM 44701T), isolated from a smear-ripened cheese.</title>
        <authorList>
            <consortium name="US DOE Joint Genome Institute (JGI-PGF)"/>
            <person name="Walter F."/>
            <person name="Albersmeier A."/>
            <person name="Kalinowski J."/>
            <person name="Ruckert C."/>
        </authorList>
    </citation>
    <scope>NUCLEOTIDE SEQUENCE</scope>
    <source>
        <strain evidence="4">JCM 4714</strain>
    </source>
</reference>
<evidence type="ECO:0000313" key="5">
    <source>
        <dbReference type="Proteomes" id="UP000655443"/>
    </source>
</evidence>
<keyword evidence="5" id="KW-1185">Reference proteome</keyword>
<name>A0A918YD23_9ACTN</name>
<evidence type="ECO:0000313" key="4">
    <source>
        <dbReference type="EMBL" id="GHD98461.1"/>
    </source>
</evidence>
<accession>A0A918YD23</accession>
<dbReference type="InterPro" id="IPR002347">
    <property type="entry name" value="SDR_fam"/>
</dbReference>
<proteinExistence type="inferred from homology"/>
<comment type="caution">
    <text evidence="4">The sequence shown here is derived from an EMBL/GenBank/DDBJ whole genome shotgun (WGS) entry which is preliminary data.</text>
</comment>
<dbReference type="PRINTS" id="PR00080">
    <property type="entry name" value="SDRFAMILY"/>
</dbReference>
<protein>
    <submittedName>
        <fullName evidence="4">Short-chain dehydrogenase/reductase</fullName>
    </submittedName>
</protein>
<dbReference type="Proteomes" id="UP000655443">
    <property type="component" value="Unassembled WGS sequence"/>
</dbReference>